<evidence type="ECO:0000256" key="1">
    <source>
        <dbReference type="SAM" id="MobiDB-lite"/>
    </source>
</evidence>
<sequence length="95" mass="10058">MPGRTATVRGQGTAGSCEQDPLFEFLRSMHHFLTAPQNPAGVEPPPRPQHRPSYRRASYSLPPRDSVPPVMASDDPGPGPGPEPGPDTARPPGPA</sequence>
<dbReference type="RefSeq" id="WP_344473663.1">
    <property type="nucleotide sequence ID" value="NZ_BAAASB010000003.1"/>
</dbReference>
<proteinExistence type="predicted"/>
<reference evidence="3" key="1">
    <citation type="journal article" date="2019" name="Int. J. Syst. Evol. Microbiol.">
        <title>The Global Catalogue of Microorganisms (GCM) 10K type strain sequencing project: providing services to taxonomists for standard genome sequencing and annotation.</title>
        <authorList>
            <consortium name="The Broad Institute Genomics Platform"/>
            <consortium name="The Broad Institute Genome Sequencing Center for Infectious Disease"/>
            <person name="Wu L."/>
            <person name="Ma J."/>
        </authorList>
    </citation>
    <scope>NUCLEOTIDE SEQUENCE [LARGE SCALE GENOMIC DNA]</scope>
    <source>
        <strain evidence="3">PCU 266</strain>
    </source>
</reference>
<gene>
    <name evidence="2" type="ORF">ACFPRH_04765</name>
</gene>
<evidence type="ECO:0000313" key="2">
    <source>
        <dbReference type="EMBL" id="MFC5151040.1"/>
    </source>
</evidence>
<evidence type="ECO:0000313" key="3">
    <source>
        <dbReference type="Proteomes" id="UP001596160"/>
    </source>
</evidence>
<protein>
    <submittedName>
        <fullName evidence="2">Uncharacterized protein</fullName>
    </submittedName>
</protein>
<feature type="region of interest" description="Disordered" evidence="1">
    <location>
        <begin position="1"/>
        <end position="20"/>
    </location>
</feature>
<accession>A0ABW0AFV6</accession>
<name>A0ABW0AFV6_9ACTN</name>
<dbReference type="Proteomes" id="UP001596160">
    <property type="component" value="Unassembled WGS sequence"/>
</dbReference>
<dbReference type="EMBL" id="JBHSKP010000002">
    <property type="protein sequence ID" value="MFC5151040.1"/>
    <property type="molecule type" value="Genomic_DNA"/>
</dbReference>
<comment type="caution">
    <text evidence="2">The sequence shown here is derived from an EMBL/GenBank/DDBJ whole genome shotgun (WGS) entry which is preliminary data.</text>
</comment>
<feature type="compositionally biased region" description="Pro residues" evidence="1">
    <location>
        <begin position="77"/>
        <end position="95"/>
    </location>
</feature>
<organism evidence="2 3">
    <name type="scientific">Streptomyces amakusaensis</name>
    <dbReference type="NCBI Taxonomy" id="67271"/>
    <lineage>
        <taxon>Bacteria</taxon>
        <taxon>Bacillati</taxon>
        <taxon>Actinomycetota</taxon>
        <taxon>Actinomycetes</taxon>
        <taxon>Kitasatosporales</taxon>
        <taxon>Streptomycetaceae</taxon>
        <taxon>Streptomyces</taxon>
    </lineage>
</organism>
<feature type="region of interest" description="Disordered" evidence="1">
    <location>
        <begin position="34"/>
        <end position="95"/>
    </location>
</feature>
<keyword evidence="3" id="KW-1185">Reference proteome</keyword>